<sequence>MAEKKPNILFIMADQLAASALPFYGHPLVKTPNLSSLAQNGVVFDSAYCNSPLCAPSRYVLMTGQLPSKIGAYDNAADLSADIPTFAHYLRAQNYKTALSGKMHFCGPDQLHGFEERLTTDIYPADYGWFPNWDDVKTRPTWYHNMSSVTQAGPCIRSNQLDFDDEVVFHAQRYLYDYVRREQDRPFCLTVSMTHPHDPYAIPPEYWDRYEDAEIDLPKITIKKEDQDPHSARLQNVYDYYAQDLSEQQIRNARHAYYGAISYVDDKIGMLLKTLKETGAR</sequence>
<dbReference type="InterPro" id="IPR017785">
    <property type="entry name" value="Choline-sulfatase"/>
</dbReference>
<keyword evidence="6" id="KW-1185">Reference proteome</keyword>
<evidence type="ECO:0000256" key="1">
    <source>
        <dbReference type="ARBA" id="ARBA00008779"/>
    </source>
</evidence>
<keyword evidence="3 5" id="KW-0378">Hydrolase</keyword>
<organism evidence="5 6">
    <name type="scientific">Marinomonas rhodophyticola</name>
    <dbReference type="NCBI Taxonomy" id="2992803"/>
    <lineage>
        <taxon>Bacteria</taxon>
        <taxon>Pseudomonadati</taxon>
        <taxon>Pseudomonadota</taxon>
        <taxon>Gammaproteobacteria</taxon>
        <taxon>Oceanospirillales</taxon>
        <taxon>Oceanospirillaceae</taxon>
        <taxon>Marinomonas</taxon>
    </lineage>
</organism>
<evidence type="ECO:0000259" key="4">
    <source>
        <dbReference type="Pfam" id="PF00884"/>
    </source>
</evidence>
<dbReference type="SUPFAM" id="SSF53649">
    <property type="entry name" value="Alkaline phosphatase-like"/>
    <property type="match status" value="1"/>
</dbReference>
<accession>A0ABT3KMK1</accession>
<evidence type="ECO:0000256" key="3">
    <source>
        <dbReference type="ARBA" id="ARBA00022801"/>
    </source>
</evidence>
<dbReference type="PANTHER" id="PTHR45953:SF1">
    <property type="entry name" value="IDURONATE 2-SULFATASE"/>
    <property type="match status" value="1"/>
</dbReference>
<dbReference type="PANTHER" id="PTHR45953">
    <property type="entry name" value="IDURONATE 2-SULFATASE"/>
    <property type="match status" value="1"/>
</dbReference>
<dbReference type="EMBL" id="JAPEUL010000012">
    <property type="protein sequence ID" value="MCW4631747.1"/>
    <property type="molecule type" value="Genomic_DNA"/>
</dbReference>
<keyword evidence="2" id="KW-0479">Metal-binding</keyword>
<name>A0ABT3KMK1_9GAMM</name>
<dbReference type="Proteomes" id="UP001431181">
    <property type="component" value="Unassembled WGS sequence"/>
</dbReference>
<evidence type="ECO:0000313" key="5">
    <source>
        <dbReference type="EMBL" id="MCW4631747.1"/>
    </source>
</evidence>
<dbReference type="Gene3D" id="3.40.720.10">
    <property type="entry name" value="Alkaline Phosphatase, subunit A"/>
    <property type="match status" value="1"/>
</dbReference>
<dbReference type="RefSeq" id="WP_265221051.1">
    <property type="nucleotide sequence ID" value="NZ_JAPEUL010000012.1"/>
</dbReference>
<dbReference type="Pfam" id="PF00884">
    <property type="entry name" value="Sulfatase"/>
    <property type="match status" value="1"/>
</dbReference>
<reference evidence="5" key="1">
    <citation type="submission" date="2022-11" db="EMBL/GenBank/DDBJ databases">
        <title>Marinomonas sp. nov., isolated from marine algae.</title>
        <authorList>
            <person name="Choi D.G."/>
            <person name="Kim J.M."/>
            <person name="Lee J.K."/>
            <person name="Baek J.H."/>
            <person name="Jeon C.O."/>
        </authorList>
    </citation>
    <scope>NUCLEOTIDE SEQUENCE</scope>
    <source>
        <strain evidence="5">KJ51-3</strain>
    </source>
</reference>
<feature type="domain" description="Sulfatase N-terminal" evidence="4">
    <location>
        <begin position="6"/>
        <end position="279"/>
    </location>
</feature>
<evidence type="ECO:0000313" key="6">
    <source>
        <dbReference type="Proteomes" id="UP001431181"/>
    </source>
</evidence>
<evidence type="ECO:0000256" key="2">
    <source>
        <dbReference type="ARBA" id="ARBA00022723"/>
    </source>
</evidence>
<comment type="caution">
    <text evidence="5">The sequence shown here is derived from an EMBL/GenBank/DDBJ whole genome shotgun (WGS) entry which is preliminary data.</text>
</comment>
<dbReference type="EC" id="3.1.6.6" evidence="5"/>
<dbReference type="InterPro" id="IPR000917">
    <property type="entry name" value="Sulfatase_N"/>
</dbReference>
<comment type="similarity">
    <text evidence="1">Belongs to the sulfatase family.</text>
</comment>
<dbReference type="GO" id="GO:0047753">
    <property type="term" value="F:choline-sulfatase activity"/>
    <property type="evidence" value="ECO:0007669"/>
    <property type="project" value="UniProtKB-EC"/>
</dbReference>
<dbReference type="NCBIfam" id="TIGR03417">
    <property type="entry name" value="chol_sulfatase"/>
    <property type="match status" value="1"/>
</dbReference>
<dbReference type="InterPro" id="IPR024607">
    <property type="entry name" value="Sulfatase_CS"/>
</dbReference>
<dbReference type="PROSITE" id="PS00523">
    <property type="entry name" value="SULFATASE_1"/>
    <property type="match status" value="1"/>
</dbReference>
<dbReference type="InterPro" id="IPR017850">
    <property type="entry name" value="Alkaline_phosphatase_core_sf"/>
</dbReference>
<gene>
    <name evidence="5" type="primary">betC</name>
    <name evidence="5" type="ORF">ONZ52_23850</name>
</gene>
<proteinExistence type="inferred from homology"/>
<protein>
    <submittedName>
        <fullName evidence="5">Choline-sulfatase</fullName>
        <ecNumber evidence="5">3.1.6.6</ecNumber>
    </submittedName>
</protein>